<evidence type="ECO:0000313" key="2">
    <source>
        <dbReference type="Proteomes" id="UP001596104"/>
    </source>
</evidence>
<protein>
    <recommendedName>
        <fullName evidence="3">MarR family protein</fullName>
    </recommendedName>
</protein>
<dbReference type="SUPFAM" id="SSF46785">
    <property type="entry name" value="Winged helix' DNA-binding domain"/>
    <property type="match status" value="1"/>
</dbReference>
<sequence length="91" mass="9736">MSCLDVDAPPSIGEVATALGADRTTITASLRPLLRRRLIAVLTDPEDARLRRLSLTGEGHLLLSRGLPVILDADLSTAGVTMSSFKPIWRG</sequence>
<organism evidence="1 2">
    <name type="scientific">Bosea vestrisii</name>
    <dbReference type="NCBI Taxonomy" id="151416"/>
    <lineage>
        <taxon>Bacteria</taxon>
        <taxon>Pseudomonadati</taxon>
        <taxon>Pseudomonadota</taxon>
        <taxon>Alphaproteobacteria</taxon>
        <taxon>Hyphomicrobiales</taxon>
        <taxon>Boseaceae</taxon>
        <taxon>Bosea</taxon>
    </lineage>
</organism>
<reference evidence="2" key="1">
    <citation type="journal article" date="2019" name="Int. J. Syst. Evol. Microbiol.">
        <title>The Global Catalogue of Microorganisms (GCM) 10K type strain sequencing project: providing services to taxonomists for standard genome sequencing and annotation.</title>
        <authorList>
            <consortium name="The Broad Institute Genomics Platform"/>
            <consortium name="The Broad Institute Genome Sequencing Center for Infectious Disease"/>
            <person name="Wu L."/>
            <person name="Ma J."/>
        </authorList>
    </citation>
    <scope>NUCLEOTIDE SEQUENCE [LARGE SCALE GENOMIC DNA]</scope>
    <source>
        <strain evidence="2">CGMCC 1.16326</strain>
    </source>
</reference>
<proteinExistence type="predicted"/>
<dbReference type="Gene3D" id="1.10.10.10">
    <property type="entry name" value="Winged helix-like DNA-binding domain superfamily/Winged helix DNA-binding domain"/>
    <property type="match status" value="1"/>
</dbReference>
<dbReference type="InterPro" id="IPR036390">
    <property type="entry name" value="WH_DNA-bd_sf"/>
</dbReference>
<dbReference type="RefSeq" id="WP_377013412.1">
    <property type="nucleotide sequence ID" value="NZ_JBHSLV010000077.1"/>
</dbReference>
<evidence type="ECO:0000313" key="1">
    <source>
        <dbReference type="EMBL" id="MFC5396742.1"/>
    </source>
</evidence>
<name>A0ABW0HHJ0_9HYPH</name>
<gene>
    <name evidence="1" type="ORF">ACFPPC_29255</name>
</gene>
<comment type="caution">
    <text evidence="1">The sequence shown here is derived from an EMBL/GenBank/DDBJ whole genome shotgun (WGS) entry which is preliminary data.</text>
</comment>
<dbReference type="EMBL" id="JBHSLV010000077">
    <property type="protein sequence ID" value="MFC5396742.1"/>
    <property type="molecule type" value="Genomic_DNA"/>
</dbReference>
<dbReference type="Proteomes" id="UP001596104">
    <property type="component" value="Unassembled WGS sequence"/>
</dbReference>
<evidence type="ECO:0008006" key="3">
    <source>
        <dbReference type="Google" id="ProtNLM"/>
    </source>
</evidence>
<dbReference type="InterPro" id="IPR036388">
    <property type="entry name" value="WH-like_DNA-bd_sf"/>
</dbReference>
<keyword evidence="2" id="KW-1185">Reference proteome</keyword>
<accession>A0ABW0HHJ0</accession>